<gene>
    <name evidence="1" type="ORF">SAMN05216218_104229</name>
</gene>
<dbReference type="Proteomes" id="UP000199076">
    <property type="component" value="Unassembled WGS sequence"/>
</dbReference>
<protein>
    <submittedName>
        <fullName evidence="1">Uncharacterized protein</fullName>
    </submittedName>
</protein>
<organism evidence="1 2">
    <name type="scientific">Halorientalis regularis</name>
    <dbReference type="NCBI Taxonomy" id="660518"/>
    <lineage>
        <taxon>Archaea</taxon>
        <taxon>Methanobacteriati</taxon>
        <taxon>Methanobacteriota</taxon>
        <taxon>Stenosarchaea group</taxon>
        <taxon>Halobacteria</taxon>
        <taxon>Halobacteriales</taxon>
        <taxon>Haloarculaceae</taxon>
        <taxon>Halorientalis</taxon>
    </lineage>
</organism>
<accession>A0A1G7J7N2</accession>
<name>A0A1G7J7N2_9EURY</name>
<dbReference type="AlphaFoldDB" id="A0A1G7J7N2"/>
<dbReference type="STRING" id="660518.SAMN05216218_104229"/>
<proteinExistence type="predicted"/>
<evidence type="ECO:0000313" key="2">
    <source>
        <dbReference type="Proteomes" id="UP000199076"/>
    </source>
</evidence>
<reference evidence="2" key="1">
    <citation type="submission" date="2016-10" db="EMBL/GenBank/DDBJ databases">
        <authorList>
            <person name="Varghese N."/>
            <person name="Submissions S."/>
        </authorList>
    </citation>
    <scope>NUCLEOTIDE SEQUENCE [LARGE SCALE GENOMIC DNA]</scope>
    <source>
        <strain evidence="2">IBRC-M 10760</strain>
    </source>
</reference>
<sequence length="61" mass="7070">MAAHDFGPFGSRRKSYDLSCCMVTVNMTPTRFQERLAETEGRVDTEQFLQALQYVRDDGHR</sequence>
<dbReference type="EMBL" id="FNBK01000004">
    <property type="protein sequence ID" value="SDF20784.1"/>
    <property type="molecule type" value="Genomic_DNA"/>
</dbReference>
<evidence type="ECO:0000313" key="1">
    <source>
        <dbReference type="EMBL" id="SDF20784.1"/>
    </source>
</evidence>
<keyword evidence="2" id="KW-1185">Reference proteome</keyword>